<protein>
    <recommendedName>
        <fullName evidence="4">CBM1 domain-containing protein</fullName>
    </recommendedName>
</protein>
<dbReference type="GO" id="GO:0005576">
    <property type="term" value="C:extracellular region"/>
    <property type="evidence" value="ECO:0007669"/>
    <property type="project" value="InterPro"/>
</dbReference>
<keyword evidence="6" id="KW-1185">Reference proteome</keyword>
<proteinExistence type="predicted"/>
<evidence type="ECO:0000313" key="5">
    <source>
        <dbReference type="EMBL" id="KZW00840.1"/>
    </source>
</evidence>
<feature type="signal peptide" evidence="3">
    <location>
        <begin position="1"/>
        <end position="18"/>
    </location>
</feature>
<dbReference type="GO" id="GO:0030248">
    <property type="term" value="F:cellulose binding"/>
    <property type="evidence" value="ECO:0007669"/>
    <property type="project" value="InterPro"/>
</dbReference>
<feature type="domain" description="CBM1" evidence="4">
    <location>
        <begin position="18"/>
        <end position="54"/>
    </location>
</feature>
<evidence type="ECO:0000256" key="3">
    <source>
        <dbReference type="SAM" id="SignalP"/>
    </source>
</evidence>
<dbReference type="InterPro" id="IPR000254">
    <property type="entry name" value="CBD"/>
</dbReference>
<dbReference type="Proteomes" id="UP000077266">
    <property type="component" value="Unassembled WGS sequence"/>
</dbReference>
<dbReference type="Pfam" id="PF00734">
    <property type="entry name" value="CBM_1"/>
    <property type="match status" value="1"/>
</dbReference>
<dbReference type="PROSITE" id="PS51164">
    <property type="entry name" value="CBM1_2"/>
    <property type="match status" value="1"/>
</dbReference>
<evidence type="ECO:0000256" key="2">
    <source>
        <dbReference type="SAM" id="MobiDB-lite"/>
    </source>
</evidence>
<reference evidence="5 6" key="1">
    <citation type="journal article" date="2016" name="Mol. Biol. Evol.">
        <title>Comparative Genomics of Early-Diverging Mushroom-Forming Fungi Provides Insights into the Origins of Lignocellulose Decay Capabilities.</title>
        <authorList>
            <person name="Nagy L.G."/>
            <person name="Riley R."/>
            <person name="Tritt A."/>
            <person name="Adam C."/>
            <person name="Daum C."/>
            <person name="Floudas D."/>
            <person name="Sun H."/>
            <person name="Yadav J.S."/>
            <person name="Pangilinan J."/>
            <person name="Larsson K.H."/>
            <person name="Matsuura K."/>
            <person name="Barry K."/>
            <person name="Labutti K."/>
            <person name="Kuo R."/>
            <person name="Ohm R.A."/>
            <person name="Bhattacharya S.S."/>
            <person name="Shirouzu T."/>
            <person name="Yoshinaga Y."/>
            <person name="Martin F.M."/>
            <person name="Grigoriev I.V."/>
            <person name="Hibbett D.S."/>
        </authorList>
    </citation>
    <scope>NUCLEOTIDE SEQUENCE [LARGE SCALE GENOMIC DNA]</scope>
    <source>
        <strain evidence="5 6">HHB12029</strain>
    </source>
</reference>
<dbReference type="GO" id="GO:0005975">
    <property type="term" value="P:carbohydrate metabolic process"/>
    <property type="evidence" value="ECO:0007669"/>
    <property type="project" value="InterPro"/>
</dbReference>
<feature type="chain" id="PRO_5007871193" description="CBM1 domain-containing protein" evidence="3">
    <location>
        <begin position="19"/>
        <end position="230"/>
    </location>
</feature>
<dbReference type="OrthoDB" id="3915838at2759"/>
<dbReference type="SMART" id="SM00236">
    <property type="entry name" value="fCBD"/>
    <property type="match status" value="1"/>
</dbReference>
<dbReference type="SUPFAM" id="SSF57180">
    <property type="entry name" value="Cellulose-binding domain"/>
    <property type="match status" value="1"/>
</dbReference>
<sequence>MFNSLLVVVAAAAAAVYAQQPAWAQCGGIGWSGGTTCVSGYYCSNINAYYFQCVPGVASSSASTASTSSAPQTTTSKTTATTTASSTTSASAPASSATSGVQIRAVQDPIFHLYLQNQNDTAVLGPEASSGYFTIGGTIALNGGAAPLYLNIGSETTSYRSLTFGSTASFSGWGLEGDTIITTQSSKYGRQLNFVACKVGSVFQTYLQLGSDVPAGSCTNYVSLHLPCLC</sequence>
<keyword evidence="1 3" id="KW-0732">Signal</keyword>
<name>A0A166BGD7_EXIGL</name>
<evidence type="ECO:0000259" key="4">
    <source>
        <dbReference type="PROSITE" id="PS51164"/>
    </source>
</evidence>
<dbReference type="EMBL" id="KV425898">
    <property type="protein sequence ID" value="KZW00840.1"/>
    <property type="molecule type" value="Genomic_DNA"/>
</dbReference>
<feature type="region of interest" description="Disordered" evidence="2">
    <location>
        <begin position="64"/>
        <end position="94"/>
    </location>
</feature>
<dbReference type="InterPro" id="IPR035971">
    <property type="entry name" value="CBD_sf"/>
</dbReference>
<dbReference type="PROSITE" id="PS00562">
    <property type="entry name" value="CBM1_1"/>
    <property type="match status" value="1"/>
</dbReference>
<evidence type="ECO:0000256" key="1">
    <source>
        <dbReference type="ARBA" id="ARBA00022729"/>
    </source>
</evidence>
<accession>A0A166BGD7</accession>
<gene>
    <name evidence="5" type="ORF">EXIGLDRAFT_123379</name>
</gene>
<evidence type="ECO:0000313" key="6">
    <source>
        <dbReference type="Proteomes" id="UP000077266"/>
    </source>
</evidence>
<dbReference type="AlphaFoldDB" id="A0A166BGD7"/>
<organism evidence="5 6">
    <name type="scientific">Exidia glandulosa HHB12029</name>
    <dbReference type="NCBI Taxonomy" id="1314781"/>
    <lineage>
        <taxon>Eukaryota</taxon>
        <taxon>Fungi</taxon>
        <taxon>Dikarya</taxon>
        <taxon>Basidiomycota</taxon>
        <taxon>Agaricomycotina</taxon>
        <taxon>Agaricomycetes</taxon>
        <taxon>Auriculariales</taxon>
        <taxon>Exidiaceae</taxon>
        <taxon>Exidia</taxon>
    </lineage>
</organism>
<dbReference type="InParanoid" id="A0A166BGD7"/>